<dbReference type="SUPFAM" id="SSF49313">
    <property type="entry name" value="Cadherin-like"/>
    <property type="match status" value="2"/>
</dbReference>
<dbReference type="SMART" id="SM00112">
    <property type="entry name" value="CA"/>
    <property type="match status" value="2"/>
</dbReference>
<evidence type="ECO:0000256" key="2">
    <source>
        <dbReference type="ARBA" id="ARBA00022737"/>
    </source>
</evidence>
<dbReference type="Pfam" id="PF00028">
    <property type="entry name" value="Cadherin"/>
    <property type="match status" value="2"/>
</dbReference>
<dbReference type="GO" id="GO:0000902">
    <property type="term" value="P:cell morphogenesis"/>
    <property type="evidence" value="ECO:0007669"/>
    <property type="project" value="TreeGrafter"/>
</dbReference>
<dbReference type="PRINTS" id="PR00313">
    <property type="entry name" value="CABNDNGRPT"/>
</dbReference>
<dbReference type="InterPro" id="IPR001343">
    <property type="entry name" value="Hemolysn_Ca-bd"/>
</dbReference>
<dbReference type="PROSITE" id="PS50268">
    <property type="entry name" value="CADHERIN_2"/>
    <property type="match status" value="2"/>
</dbReference>
<dbReference type="EMBL" id="ASSJ01000017">
    <property type="protein sequence ID" value="ERN42465.1"/>
    <property type="molecule type" value="Genomic_DNA"/>
</dbReference>
<dbReference type="GO" id="GO:0007156">
    <property type="term" value="P:homophilic cell adhesion via plasma membrane adhesion molecules"/>
    <property type="evidence" value="ECO:0007669"/>
    <property type="project" value="InterPro"/>
</dbReference>
<gene>
    <name evidence="6" type="ORF">KR51_00007750</name>
</gene>
<keyword evidence="3" id="KW-0106">Calcium</keyword>
<proteinExistence type="predicted"/>
<dbReference type="eggNOG" id="COG2304">
    <property type="taxonomic scope" value="Bacteria"/>
</dbReference>
<keyword evidence="4" id="KW-0472">Membrane</keyword>
<dbReference type="GO" id="GO:0007043">
    <property type="term" value="P:cell-cell junction assembly"/>
    <property type="evidence" value="ECO:0007669"/>
    <property type="project" value="TreeGrafter"/>
</dbReference>
<dbReference type="GO" id="GO:0005509">
    <property type="term" value="F:calcium ion binding"/>
    <property type="evidence" value="ECO:0007669"/>
    <property type="project" value="InterPro"/>
</dbReference>
<dbReference type="GO" id="GO:0016477">
    <property type="term" value="P:cell migration"/>
    <property type="evidence" value="ECO:0007669"/>
    <property type="project" value="TreeGrafter"/>
</dbReference>
<dbReference type="InterPro" id="IPR002126">
    <property type="entry name" value="Cadherin-like_dom"/>
</dbReference>
<dbReference type="PATRIC" id="fig|582515.4.peg.859"/>
<feature type="domain" description="Cadherin" evidence="5">
    <location>
        <begin position="199"/>
        <end position="310"/>
    </location>
</feature>
<dbReference type="InterPro" id="IPR011049">
    <property type="entry name" value="Serralysin-like_metalloprot_C"/>
</dbReference>
<dbReference type="AlphaFoldDB" id="U5DS03"/>
<accession>U5DS03</accession>
<dbReference type="STRING" id="582515.KR51_00007750"/>
<dbReference type="GO" id="GO:0034332">
    <property type="term" value="P:adherens junction organization"/>
    <property type="evidence" value="ECO:0007669"/>
    <property type="project" value="TreeGrafter"/>
</dbReference>
<comment type="caution">
    <text evidence="6">The sequence shown here is derived from an EMBL/GenBank/DDBJ whole genome shotgun (WGS) entry which is preliminary data.</text>
</comment>
<dbReference type="Pfam" id="PF00353">
    <property type="entry name" value="HemolysinCabind"/>
    <property type="match status" value="2"/>
</dbReference>
<comment type="subcellular location">
    <subcellularLocation>
        <location evidence="1">Membrane</location>
    </subcellularLocation>
</comment>
<dbReference type="PANTHER" id="PTHR24027:SF432">
    <property type="entry name" value="EGF-LIKE DOMAIN-CONTAINING PROTEIN"/>
    <property type="match status" value="1"/>
</dbReference>
<name>U5DS03_9CHRO</name>
<dbReference type="PRINTS" id="PR00205">
    <property type="entry name" value="CADHERIN"/>
</dbReference>
<dbReference type="CDD" id="cd11304">
    <property type="entry name" value="Cadherin_repeat"/>
    <property type="match status" value="2"/>
</dbReference>
<dbReference type="eggNOG" id="COG2931">
    <property type="taxonomic scope" value="Bacteria"/>
</dbReference>
<dbReference type="Proteomes" id="UP000016960">
    <property type="component" value="Unassembled WGS sequence"/>
</dbReference>
<evidence type="ECO:0000259" key="5">
    <source>
        <dbReference type="PROSITE" id="PS50268"/>
    </source>
</evidence>
<protein>
    <submittedName>
        <fullName evidence="6">Cadherin domain protein</fullName>
    </submittedName>
</protein>
<dbReference type="GO" id="GO:0008013">
    <property type="term" value="F:beta-catenin binding"/>
    <property type="evidence" value="ECO:0007669"/>
    <property type="project" value="TreeGrafter"/>
</dbReference>
<dbReference type="InterPro" id="IPR025193">
    <property type="entry name" value="DUF4114"/>
</dbReference>
<dbReference type="Gene3D" id="2.60.40.60">
    <property type="entry name" value="Cadherins"/>
    <property type="match status" value="2"/>
</dbReference>
<dbReference type="Gene3D" id="2.150.10.10">
    <property type="entry name" value="Serralysin-like metalloprotease, C-terminal"/>
    <property type="match status" value="1"/>
</dbReference>
<dbReference type="GO" id="GO:0005912">
    <property type="term" value="C:adherens junction"/>
    <property type="evidence" value="ECO:0007669"/>
    <property type="project" value="TreeGrafter"/>
</dbReference>
<dbReference type="GO" id="GO:0044331">
    <property type="term" value="P:cell-cell adhesion mediated by cadherin"/>
    <property type="evidence" value="ECO:0007669"/>
    <property type="project" value="TreeGrafter"/>
</dbReference>
<evidence type="ECO:0000256" key="1">
    <source>
        <dbReference type="ARBA" id="ARBA00004370"/>
    </source>
</evidence>
<dbReference type="OrthoDB" id="415984at2"/>
<dbReference type="SUPFAM" id="SSF51120">
    <property type="entry name" value="beta-Roll"/>
    <property type="match status" value="1"/>
</dbReference>
<evidence type="ECO:0000313" key="6">
    <source>
        <dbReference type="EMBL" id="ERN42465.1"/>
    </source>
</evidence>
<keyword evidence="7" id="KW-1185">Reference proteome</keyword>
<dbReference type="GO" id="GO:0016342">
    <property type="term" value="C:catenin complex"/>
    <property type="evidence" value="ECO:0007669"/>
    <property type="project" value="TreeGrafter"/>
</dbReference>
<dbReference type="GO" id="GO:0045296">
    <property type="term" value="F:cadherin binding"/>
    <property type="evidence" value="ECO:0007669"/>
    <property type="project" value="TreeGrafter"/>
</dbReference>
<dbReference type="InterPro" id="IPR039808">
    <property type="entry name" value="Cadherin"/>
</dbReference>
<dbReference type="RefSeq" id="WP_022604871.1">
    <property type="nucleotide sequence ID" value="NZ_ASSJ01000017.1"/>
</dbReference>
<keyword evidence="2" id="KW-0677">Repeat</keyword>
<dbReference type="PANTHER" id="PTHR24027">
    <property type="entry name" value="CADHERIN-23"/>
    <property type="match status" value="1"/>
</dbReference>
<dbReference type="Pfam" id="PF13448">
    <property type="entry name" value="DUF4114"/>
    <property type="match status" value="1"/>
</dbReference>
<organism evidence="6 7">
    <name type="scientific">Rubidibacter lacunae KORDI 51-2</name>
    <dbReference type="NCBI Taxonomy" id="582515"/>
    <lineage>
        <taxon>Bacteria</taxon>
        <taxon>Bacillati</taxon>
        <taxon>Cyanobacteriota</taxon>
        <taxon>Cyanophyceae</taxon>
        <taxon>Oscillatoriophycideae</taxon>
        <taxon>Chroococcales</taxon>
        <taxon>Aphanothecaceae</taxon>
        <taxon>Rubidibacter</taxon>
    </lineage>
</organism>
<dbReference type="InParanoid" id="U5DS03"/>
<evidence type="ECO:0000256" key="4">
    <source>
        <dbReference type="ARBA" id="ARBA00023136"/>
    </source>
</evidence>
<feature type="domain" description="Cadherin" evidence="5">
    <location>
        <begin position="309"/>
        <end position="419"/>
    </location>
</feature>
<dbReference type="GO" id="GO:0016339">
    <property type="term" value="P:calcium-dependent cell-cell adhesion via plasma membrane cell adhesion molecules"/>
    <property type="evidence" value="ECO:0007669"/>
    <property type="project" value="TreeGrafter"/>
</dbReference>
<sequence>MAELFATEDGQILTGTLENDILDATGFSDNTLNGLEGDDELFAGTNGQLFGNEGNDSLFGTAGGGGNSLDGGSGNDFLSSNTNDTLIGGTGDDTLSAGGGGDNSLTGGEDNDLFILTSGEFPASINFIEDFTQGDDLLSIGGTDIANSYGDLTFTLTDDGTLITVTEFDQDIALLRGFFGLLRVSDFLFPDDDENYPPTVRDATFELDANSPNGTSVGTLFAADPNDTPDETSLTFDITAGNVDGDGDGITPFAIDAETGEITVADSDDLDLETLPTFSLEVTATDPDGLSDTGTATVDLVEDSNEPPVVADDTFSVPEASANGTFVGTVVATDPDDDALTFAIASGNVDADGDGIAAFAIDESTGDITVADSDDLDFETRDRFELVVSATDPDGLSDTGEIGIDITDVAPTASLGPDSTIDISAPPGESATFRYTLEGNTAPSVFEIGFFDQQDSDLGGVVPGDAGFNEIAALEDATTIFSVLAGGDALEVLPQLLSGLARTIPDHGGRISYYVIEDATRDEVLETGDTDGLSFGSDVLEIVTADNETFDLSFFGGDLLVTADLTGDVPPLGTNSQGNVEGESIDLRGSGNATATLGLGGVDSFAVFDNLAGLYVVDDLNGTIDGLAPGQDGYDAAVLERALEDSLMRGGSGGNTSAAEFGLLALEGGAIYAPFLLSEGGSLFDSSNGGSVLPDTSDGNDPDFPVYTPFLASDGGIDHLRVLGDNTFAFEDQSGGGDRDFNDFVFQLQIEVA</sequence>
<evidence type="ECO:0000256" key="3">
    <source>
        <dbReference type="ARBA" id="ARBA00022837"/>
    </source>
</evidence>
<evidence type="ECO:0000313" key="7">
    <source>
        <dbReference type="Proteomes" id="UP000016960"/>
    </source>
</evidence>
<dbReference type="InterPro" id="IPR015919">
    <property type="entry name" value="Cadherin-like_sf"/>
</dbReference>
<reference evidence="6 7" key="1">
    <citation type="submission" date="2013-05" db="EMBL/GenBank/DDBJ databases">
        <title>Draft genome sequence of Rubidibacter lacunae KORDI 51-2.</title>
        <authorList>
            <person name="Choi D.H."/>
            <person name="Noh J.H."/>
            <person name="Kwon K.-K."/>
            <person name="Lee J.-H."/>
            <person name="Ryu J.-Y."/>
        </authorList>
    </citation>
    <scope>NUCLEOTIDE SEQUENCE [LARGE SCALE GENOMIC DNA]</scope>
    <source>
        <strain evidence="6 7">KORDI 51-2</strain>
    </source>
</reference>